<dbReference type="GO" id="GO:0005829">
    <property type="term" value="C:cytosol"/>
    <property type="evidence" value="ECO:0007669"/>
    <property type="project" value="TreeGrafter"/>
</dbReference>
<dbReference type="InterPro" id="IPR004193">
    <property type="entry name" value="Glyco_hydro_13_N"/>
</dbReference>
<dbReference type="SUPFAM" id="SSF51011">
    <property type="entry name" value="Glycosyl hydrolase domain"/>
    <property type="match status" value="1"/>
</dbReference>
<evidence type="ECO:0000256" key="11">
    <source>
        <dbReference type="PIRSR" id="PIRSR000463-1"/>
    </source>
</evidence>
<dbReference type="Gene3D" id="2.60.40.1180">
    <property type="entry name" value="Golgi alpha-mannosidase II"/>
    <property type="match status" value="1"/>
</dbReference>
<evidence type="ECO:0000256" key="2">
    <source>
        <dbReference type="ARBA" id="ARBA00002953"/>
    </source>
</evidence>
<dbReference type="AlphaFoldDB" id="A0A259U0J4"/>
<dbReference type="FunCoup" id="A0A259U0J4">
    <property type="interactions" value="431"/>
</dbReference>
<dbReference type="Proteomes" id="UP000216446">
    <property type="component" value="Unassembled WGS sequence"/>
</dbReference>
<dbReference type="EMBL" id="MQWB01000001">
    <property type="protein sequence ID" value="OZC03466.1"/>
    <property type="molecule type" value="Genomic_DNA"/>
</dbReference>
<dbReference type="RefSeq" id="WP_094548858.1">
    <property type="nucleotide sequence ID" value="NZ_MQWB01000001.1"/>
</dbReference>
<dbReference type="OrthoDB" id="9761875at2"/>
<dbReference type="InterPro" id="IPR013780">
    <property type="entry name" value="Glyco_hydro_b"/>
</dbReference>
<organism evidence="14 15">
    <name type="scientific">Rubricoccus marinus</name>
    <dbReference type="NCBI Taxonomy" id="716817"/>
    <lineage>
        <taxon>Bacteria</taxon>
        <taxon>Pseudomonadati</taxon>
        <taxon>Rhodothermota</taxon>
        <taxon>Rhodothermia</taxon>
        <taxon>Rhodothermales</taxon>
        <taxon>Rubricoccaceae</taxon>
        <taxon>Rubricoccus</taxon>
    </lineage>
</organism>
<dbReference type="InterPro" id="IPR037439">
    <property type="entry name" value="Branching_enzy"/>
</dbReference>
<evidence type="ECO:0000256" key="6">
    <source>
        <dbReference type="ARBA" id="ARBA00022676"/>
    </source>
</evidence>
<dbReference type="PIRSF" id="PIRSF000463">
    <property type="entry name" value="GlgB"/>
    <property type="match status" value="1"/>
</dbReference>
<dbReference type="FunFam" id="3.20.20.80:FF:000003">
    <property type="entry name" value="1,4-alpha-glucan branching enzyme GlgB"/>
    <property type="match status" value="1"/>
</dbReference>
<dbReference type="InterPro" id="IPR006047">
    <property type="entry name" value="GH13_cat_dom"/>
</dbReference>
<evidence type="ECO:0000256" key="1">
    <source>
        <dbReference type="ARBA" id="ARBA00000826"/>
    </source>
</evidence>
<evidence type="ECO:0000259" key="13">
    <source>
        <dbReference type="SMART" id="SM00642"/>
    </source>
</evidence>
<evidence type="ECO:0000313" key="14">
    <source>
        <dbReference type="EMBL" id="OZC03466.1"/>
    </source>
</evidence>
<dbReference type="Pfam" id="PF02922">
    <property type="entry name" value="CBM_48"/>
    <property type="match status" value="1"/>
</dbReference>
<comment type="catalytic activity">
    <reaction evidence="1 10">
        <text>Transfers a segment of a (1-&gt;4)-alpha-D-glucan chain to a primary hydroxy group in a similar glucan chain.</text>
        <dbReference type="EC" id="2.4.1.18"/>
    </reaction>
</comment>
<evidence type="ECO:0000256" key="3">
    <source>
        <dbReference type="ARBA" id="ARBA00004964"/>
    </source>
</evidence>
<keyword evidence="15" id="KW-1185">Reference proteome</keyword>
<dbReference type="InterPro" id="IPR013783">
    <property type="entry name" value="Ig-like_fold"/>
</dbReference>
<comment type="caution">
    <text evidence="14">The sequence shown here is derived from an EMBL/GenBank/DDBJ whole genome shotgun (WGS) entry which is preliminary data.</text>
</comment>
<dbReference type="Gene3D" id="2.60.40.10">
    <property type="entry name" value="Immunoglobulins"/>
    <property type="match status" value="1"/>
</dbReference>
<dbReference type="NCBIfam" id="NF003811">
    <property type="entry name" value="PRK05402.1"/>
    <property type="match status" value="1"/>
</dbReference>
<proteinExistence type="inferred from homology"/>
<dbReference type="InterPro" id="IPR044143">
    <property type="entry name" value="GlgB_N_E_set_prok"/>
</dbReference>
<keyword evidence="5 10" id="KW-0321">Glycogen metabolism</keyword>
<evidence type="ECO:0000256" key="12">
    <source>
        <dbReference type="SAM" id="MobiDB-lite"/>
    </source>
</evidence>
<dbReference type="HAMAP" id="MF_00685">
    <property type="entry name" value="GlgB"/>
    <property type="match status" value="1"/>
</dbReference>
<comment type="pathway">
    <text evidence="3 10">Glycan biosynthesis; glycogen biosynthesis.</text>
</comment>
<reference evidence="14 15" key="1">
    <citation type="submission" date="2016-11" db="EMBL/GenBank/DDBJ databases">
        <title>Study of marine rhodopsin-containing bacteria.</title>
        <authorList>
            <person name="Yoshizawa S."/>
            <person name="Kumagai Y."/>
            <person name="Kogure K."/>
        </authorList>
    </citation>
    <scope>NUCLEOTIDE SEQUENCE [LARGE SCALE GENOMIC DNA]</scope>
    <source>
        <strain evidence="14 15">SG-29</strain>
    </source>
</reference>
<accession>A0A259U0J4</accession>
<dbReference type="UniPathway" id="UPA00164"/>
<name>A0A259U0J4_9BACT</name>
<dbReference type="InParanoid" id="A0A259U0J4"/>
<sequence length="623" mass="69910">MSFPATDRRRWAAGQYTDSYRRMGAHPNGGGTWFTVWAPRAASVSVVGDFNGWDAERHPMAPIGEGLWRTYVRNVRPGARYKYSIGRWGMRWEKTDPYAFAMEPPAPGGSASEGLAAIVTDLHVHEWEDESWMASRQGPETLKQPLAIYEVHLGSWQRPGGRPMNYRDMADPLADHVLALGFTHVELLPVMEHPYYGSWGYQVIGFFAPTFRYGSPEDFKAFVDRMHQRGVGVLLDWVPAHFAPDAQGLVDFDGEPLFEYTDPLMRTHPDWGTYVFDYGRPEVQNYLISSARFWLEEYHIDGIRVDAVASMLYRDYSRDEWSPNVHGGNHNLEAITLLQRFNSEVYAAHPTALTFAEESTAFPGVTQPTDAGGLGFLYKWNMGWMHDTLQYFHKEPIHRTHHHDDLTFPLVYAFTEQFTLPLSHDEVVHGKGSLWGKMPGDDWQKAANLRLLYAHMIGSPGKKLLFMGQEFGQVSEWTHDYGLDWGLAREPLHAGLEHWVAAVFGLYQNHPALWDDASGGFEWIDYGDKAHSVASYLRHAGGRTLLFVLNATPVVREGYRVGAPEAGQWRVVLNSDDAEYGGSGVGPAGTLKATRGGPHGRPAGLDLTLPPLAALVLERVGDG</sequence>
<dbReference type="SUPFAM" id="SSF51445">
    <property type="entry name" value="(Trans)glycosidases"/>
    <property type="match status" value="1"/>
</dbReference>
<dbReference type="InterPro" id="IPR006407">
    <property type="entry name" value="GlgB"/>
</dbReference>
<dbReference type="CDD" id="cd02855">
    <property type="entry name" value="E_set_GBE_prok_N"/>
    <property type="match status" value="1"/>
</dbReference>
<keyword evidence="6 10" id="KW-0328">Glycosyltransferase</keyword>
<comment type="function">
    <text evidence="2 10">Catalyzes the formation of the alpha-1,6-glucosidic linkages in glycogen by scission of a 1,4-alpha-linked oligosaccharide from growing alpha-1,4-glucan chains and the subsequent attachment of the oligosaccharide to the alpha-1,6 position.</text>
</comment>
<evidence type="ECO:0000256" key="5">
    <source>
        <dbReference type="ARBA" id="ARBA00022600"/>
    </source>
</evidence>
<evidence type="ECO:0000256" key="4">
    <source>
        <dbReference type="ARBA" id="ARBA00009000"/>
    </source>
</evidence>
<feature type="region of interest" description="Disordered" evidence="12">
    <location>
        <begin position="584"/>
        <end position="605"/>
    </location>
</feature>
<evidence type="ECO:0000256" key="9">
    <source>
        <dbReference type="ARBA" id="ARBA00023277"/>
    </source>
</evidence>
<evidence type="ECO:0000256" key="7">
    <source>
        <dbReference type="ARBA" id="ARBA00022679"/>
    </source>
</evidence>
<keyword evidence="9 10" id="KW-0119">Carbohydrate metabolism</keyword>
<dbReference type="GO" id="GO:0003844">
    <property type="term" value="F:1,4-alpha-glucan branching enzyme activity"/>
    <property type="evidence" value="ECO:0007669"/>
    <property type="project" value="UniProtKB-UniRule"/>
</dbReference>
<feature type="active site" description="Proton donor" evidence="10 11">
    <location>
        <position position="357"/>
    </location>
</feature>
<dbReference type="InterPro" id="IPR014756">
    <property type="entry name" value="Ig_E-set"/>
</dbReference>
<dbReference type="GO" id="GO:0043169">
    <property type="term" value="F:cation binding"/>
    <property type="evidence" value="ECO:0007669"/>
    <property type="project" value="InterPro"/>
</dbReference>
<dbReference type="InterPro" id="IPR017853">
    <property type="entry name" value="GH"/>
</dbReference>
<dbReference type="GO" id="GO:0005978">
    <property type="term" value="P:glycogen biosynthetic process"/>
    <property type="evidence" value="ECO:0007669"/>
    <property type="project" value="UniProtKB-UniRule"/>
</dbReference>
<comment type="similarity">
    <text evidence="4 10">Belongs to the glycosyl hydrolase 13 family. GlgB subfamily.</text>
</comment>
<dbReference type="NCBIfam" id="NF008967">
    <property type="entry name" value="PRK12313.1"/>
    <property type="match status" value="1"/>
</dbReference>
<dbReference type="SMART" id="SM00642">
    <property type="entry name" value="Aamy"/>
    <property type="match status" value="1"/>
</dbReference>
<protein>
    <recommendedName>
        <fullName evidence="10">1,4-alpha-glucan branching enzyme GlgB</fullName>
        <ecNumber evidence="10">2.4.1.18</ecNumber>
    </recommendedName>
    <alternativeName>
        <fullName evidence="10">1,4-alpha-D-glucan:1,4-alpha-D-glucan 6-glucosyl-transferase</fullName>
    </alternativeName>
    <alternativeName>
        <fullName evidence="10">Alpha-(1-&gt;4)-glucan branching enzyme</fullName>
    </alternativeName>
    <alternativeName>
        <fullName evidence="10">Glycogen branching enzyme</fullName>
        <shortName evidence="10">BE</shortName>
    </alternativeName>
</protein>
<dbReference type="NCBIfam" id="TIGR01515">
    <property type="entry name" value="branching_enzym"/>
    <property type="match status" value="1"/>
</dbReference>
<keyword evidence="8 10" id="KW-0320">Glycogen biosynthesis</keyword>
<evidence type="ECO:0000256" key="8">
    <source>
        <dbReference type="ARBA" id="ARBA00023056"/>
    </source>
</evidence>
<evidence type="ECO:0000256" key="10">
    <source>
        <dbReference type="HAMAP-Rule" id="MF_00685"/>
    </source>
</evidence>
<dbReference type="CDD" id="cd11322">
    <property type="entry name" value="AmyAc_Glg_BE"/>
    <property type="match status" value="1"/>
</dbReference>
<dbReference type="Gene3D" id="3.20.20.80">
    <property type="entry name" value="Glycosidases"/>
    <property type="match status" value="1"/>
</dbReference>
<dbReference type="PANTHER" id="PTHR43651:SF3">
    <property type="entry name" value="1,4-ALPHA-GLUCAN-BRANCHING ENZYME"/>
    <property type="match status" value="1"/>
</dbReference>
<dbReference type="GO" id="GO:0004553">
    <property type="term" value="F:hydrolase activity, hydrolyzing O-glycosyl compounds"/>
    <property type="evidence" value="ECO:0007669"/>
    <property type="project" value="InterPro"/>
</dbReference>
<dbReference type="Pfam" id="PF02806">
    <property type="entry name" value="Alpha-amylase_C"/>
    <property type="match status" value="1"/>
</dbReference>
<evidence type="ECO:0000313" key="15">
    <source>
        <dbReference type="Proteomes" id="UP000216446"/>
    </source>
</evidence>
<feature type="active site" description="Nucleophile" evidence="10 11">
    <location>
        <position position="306"/>
    </location>
</feature>
<dbReference type="FunFam" id="2.60.40.1180:FF:000002">
    <property type="entry name" value="1,4-alpha-glucan branching enzyme GlgB"/>
    <property type="match status" value="1"/>
</dbReference>
<gene>
    <name evidence="10" type="primary">glgB</name>
    <name evidence="14" type="ORF">BSZ36_11025</name>
</gene>
<dbReference type="SUPFAM" id="SSF81296">
    <property type="entry name" value="E set domains"/>
    <property type="match status" value="1"/>
</dbReference>
<dbReference type="InterPro" id="IPR006048">
    <property type="entry name" value="A-amylase/branching_C"/>
</dbReference>
<comment type="subunit">
    <text evidence="10">Monomer.</text>
</comment>
<dbReference type="EC" id="2.4.1.18" evidence="10"/>
<keyword evidence="7 10" id="KW-0808">Transferase</keyword>
<feature type="domain" description="Glycosyl hydrolase family 13 catalytic" evidence="13">
    <location>
        <begin position="150"/>
        <end position="489"/>
    </location>
</feature>
<dbReference type="Pfam" id="PF00128">
    <property type="entry name" value="Alpha-amylase"/>
    <property type="match status" value="2"/>
</dbReference>
<dbReference type="PANTHER" id="PTHR43651">
    <property type="entry name" value="1,4-ALPHA-GLUCAN-BRANCHING ENZYME"/>
    <property type="match status" value="1"/>
</dbReference>